<name>A0A834YNB9_TETSI</name>
<accession>A0A834YNB9</accession>
<dbReference type="Pfam" id="PF23247">
    <property type="entry name" value="LRR_RPS2"/>
    <property type="match status" value="1"/>
</dbReference>
<dbReference type="FunFam" id="1.10.10.10:FF:000322">
    <property type="entry name" value="Probable disease resistance protein At1g63360"/>
    <property type="match status" value="1"/>
</dbReference>
<dbReference type="Pfam" id="PF23598">
    <property type="entry name" value="LRR_14"/>
    <property type="match status" value="1"/>
</dbReference>
<keyword evidence="2" id="KW-0677">Repeat</keyword>
<evidence type="ECO:0000259" key="8">
    <source>
        <dbReference type="Pfam" id="PF23559"/>
    </source>
</evidence>
<dbReference type="Gene3D" id="3.80.10.10">
    <property type="entry name" value="Ribonuclease Inhibitor"/>
    <property type="match status" value="2"/>
</dbReference>
<dbReference type="FunFam" id="3.40.50.300:FF:001091">
    <property type="entry name" value="Probable disease resistance protein At1g61300"/>
    <property type="match status" value="1"/>
</dbReference>
<evidence type="ECO:0000313" key="11">
    <source>
        <dbReference type="Proteomes" id="UP000655225"/>
    </source>
</evidence>
<feature type="domain" description="Disease resistance protein winged helix" evidence="8">
    <location>
        <begin position="410"/>
        <end position="478"/>
    </location>
</feature>
<dbReference type="OrthoDB" id="1926275at2759"/>
<dbReference type="PANTHER" id="PTHR33463:SF220">
    <property type="entry name" value="NB-ARC DOMAIN-CONTAINING PROTEIN"/>
    <property type="match status" value="1"/>
</dbReference>
<evidence type="ECO:0000259" key="9">
    <source>
        <dbReference type="Pfam" id="PF23598"/>
    </source>
</evidence>
<dbReference type="InterPro" id="IPR058922">
    <property type="entry name" value="WHD_DRP"/>
</dbReference>
<evidence type="ECO:0000256" key="3">
    <source>
        <dbReference type="ARBA" id="ARBA00022821"/>
    </source>
</evidence>
<dbReference type="PANTHER" id="PTHR33463">
    <property type="entry name" value="NB-ARC DOMAIN-CONTAINING PROTEIN-RELATED"/>
    <property type="match status" value="1"/>
</dbReference>
<dbReference type="InterPro" id="IPR050905">
    <property type="entry name" value="Plant_NBS-LRR"/>
</dbReference>
<dbReference type="EMBL" id="JABCRI010000016">
    <property type="protein sequence ID" value="KAF8392349.1"/>
    <property type="molecule type" value="Genomic_DNA"/>
</dbReference>
<dbReference type="Pfam" id="PF00931">
    <property type="entry name" value="NB-ARC"/>
    <property type="match status" value="1"/>
</dbReference>
<dbReference type="Proteomes" id="UP000655225">
    <property type="component" value="Unassembled WGS sequence"/>
</dbReference>
<dbReference type="OMA" id="IMIERNT"/>
<proteinExistence type="inferred from homology"/>
<feature type="domain" description="Disease resistance protein At4g27190-like leucine-rich repeats" evidence="7">
    <location>
        <begin position="771"/>
        <end position="881"/>
    </location>
</feature>
<dbReference type="GO" id="GO:0005524">
    <property type="term" value="F:ATP binding"/>
    <property type="evidence" value="ECO:0007669"/>
    <property type="project" value="UniProtKB-KW"/>
</dbReference>
<keyword evidence="4" id="KW-0547">Nucleotide-binding</keyword>
<dbReference type="InterPro" id="IPR055414">
    <property type="entry name" value="LRR_R13L4/SHOC2-like"/>
</dbReference>
<dbReference type="PRINTS" id="PR00364">
    <property type="entry name" value="DISEASERSIST"/>
</dbReference>
<evidence type="ECO:0000259" key="7">
    <source>
        <dbReference type="Pfam" id="PF23247"/>
    </source>
</evidence>
<evidence type="ECO:0008006" key="12">
    <source>
        <dbReference type="Google" id="ProtNLM"/>
    </source>
</evidence>
<reference evidence="10 11" key="1">
    <citation type="submission" date="2020-04" db="EMBL/GenBank/DDBJ databases">
        <title>Plant Genome Project.</title>
        <authorList>
            <person name="Zhang R.-G."/>
        </authorList>
    </citation>
    <scope>NUCLEOTIDE SEQUENCE [LARGE SCALE GENOMIC DNA]</scope>
    <source>
        <strain evidence="10">YNK0</strain>
        <tissue evidence="10">Leaf</tissue>
    </source>
</reference>
<protein>
    <recommendedName>
        <fullName evidence="12">AAA+ ATPase domain-containing protein</fullName>
    </recommendedName>
</protein>
<comment type="caution">
    <text evidence="10">The sequence shown here is derived from an EMBL/GenBank/DDBJ whole genome shotgun (WGS) entry which is preliminary data.</text>
</comment>
<evidence type="ECO:0000259" key="6">
    <source>
        <dbReference type="Pfam" id="PF00931"/>
    </source>
</evidence>
<dbReference type="Pfam" id="PF23559">
    <property type="entry name" value="WHD_DRP"/>
    <property type="match status" value="1"/>
</dbReference>
<dbReference type="AlphaFoldDB" id="A0A834YNB9"/>
<dbReference type="SUPFAM" id="SSF52540">
    <property type="entry name" value="P-loop containing nucleoside triphosphate hydrolases"/>
    <property type="match status" value="1"/>
</dbReference>
<feature type="domain" description="Disease resistance R13L4/SHOC-2-like LRR" evidence="9">
    <location>
        <begin position="517"/>
        <end position="738"/>
    </location>
</feature>
<feature type="coiled-coil region" evidence="5">
    <location>
        <begin position="25"/>
        <end position="87"/>
    </location>
</feature>
<gene>
    <name evidence="10" type="ORF">HHK36_022691</name>
</gene>
<dbReference type="InterPro" id="IPR057135">
    <property type="entry name" value="At4g27190-like_LRR"/>
</dbReference>
<keyword evidence="3" id="KW-0611">Plant defense</keyword>
<evidence type="ECO:0000313" key="10">
    <source>
        <dbReference type="EMBL" id="KAF8392349.1"/>
    </source>
</evidence>
<feature type="domain" description="NB-ARC" evidence="6">
    <location>
        <begin position="157"/>
        <end position="322"/>
    </location>
</feature>
<keyword evidence="11" id="KW-1185">Reference proteome</keyword>
<sequence>MDLCSAILNTINRSWDCIAPRADYIRNLEENLNSLRSEMRQLISERNDVRRRVDVAEGQQMRRRDQVEEWLQMVEATEHEVDQIIEEGSQQISNKCLRGCCPKNCRSSYKAGKRVVKKLAAVAKLRSKGDFIDVVDRLPPAIVEGMPSRSTVGMDLMLENVWKCLTEDHARIIGLYGMGGVGKTTLLMKINNEFLHQGTHDFDVVIYVVVSKKPNVRRVQMDIGERLGLELLEDESQDAVARSIFNSLNRKKFLLLLDDIWDRVELELVGIPRPDSENKSKIVFTTRFEAVCGHMEAQKKLRIECLGWDDAWDLFKKMVGDEVLNSHPEISKLAPSVAKECAGLPLALITIGRTMASKKTPQEWNHAIKVLRDSAAEFPGMGDEVLPLLKFSYDSLPNDTVQSCFLYCSLYPEDFNISKEVLIKHWIGEGFIVGFNDMKEACNHGYDIIGTLRLACLLESGAYEDRQVKMHDVIRDLALWIACECGRKNDKFLVQARVGLNEAPEVEKWEETERISLMHNNIRVLTETPTCPNLLTLILNNNKGLNLISDSFFKFMHSLRVLDLSYTSIRELPMEIVKLVELQYLNLSSTPIETLPDKLKKLVKLKYLDLRHTDDLVRIPFETILTLPRLQVLDLYNSKFGDWEVEDWGGASLGKLEHLKALGITIKSIPALQRLFNSQKISRCTNYLCIKECQGLTSFPLLSSSMPSSTSTLVNMKYLNELRFQSCIELEELTTNWVVARGGENEFYSNLEKLYLYHLPNFKMVTIVAHAGFQNVTLVSIKGCNGLKNLTWILCFRNLETLILNRCKGIEEVICGGVEAKESITFSRLKTILFRDLPKLKSIYRQVLPFNSLEVIDIRNCPELKKLPLDSSSAKNTLKKLRGEKQWLDELEWEDESIKSVFLPYLIDF</sequence>
<organism evidence="10 11">
    <name type="scientific">Tetracentron sinense</name>
    <name type="common">Spur-leaf</name>
    <dbReference type="NCBI Taxonomy" id="13715"/>
    <lineage>
        <taxon>Eukaryota</taxon>
        <taxon>Viridiplantae</taxon>
        <taxon>Streptophyta</taxon>
        <taxon>Embryophyta</taxon>
        <taxon>Tracheophyta</taxon>
        <taxon>Spermatophyta</taxon>
        <taxon>Magnoliopsida</taxon>
        <taxon>Trochodendrales</taxon>
        <taxon>Trochodendraceae</taxon>
        <taxon>Tetracentron</taxon>
    </lineage>
</organism>
<keyword evidence="5" id="KW-0175">Coiled coil</keyword>
<evidence type="ECO:0000256" key="2">
    <source>
        <dbReference type="ARBA" id="ARBA00022737"/>
    </source>
</evidence>
<dbReference type="Gene3D" id="1.10.10.10">
    <property type="entry name" value="Winged helix-like DNA-binding domain superfamily/Winged helix DNA-binding domain"/>
    <property type="match status" value="1"/>
</dbReference>
<dbReference type="FunFam" id="1.10.8.430:FF:000003">
    <property type="entry name" value="Probable disease resistance protein At5g66910"/>
    <property type="match status" value="1"/>
</dbReference>
<dbReference type="GO" id="GO:0006952">
    <property type="term" value="P:defense response"/>
    <property type="evidence" value="ECO:0007669"/>
    <property type="project" value="UniProtKB-KW"/>
</dbReference>
<dbReference type="InterPro" id="IPR042197">
    <property type="entry name" value="Apaf_helical"/>
</dbReference>
<dbReference type="GO" id="GO:0043531">
    <property type="term" value="F:ADP binding"/>
    <property type="evidence" value="ECO:0007669"/>
    <property type="project" value="InterPro"/>
</dbReference>
<dbReference type="Gene3D" id="1.10.8.430">
    <property type="entry name" value="Helical domain of apoptotic protease-activating factors"/>
    <property type="match status" value="1"/>
</dbReference>
<evidence type="ECO:0000256" key="4">
    <source>
        <dbReference type="ARBA" id="ARBA00022840"/>
    </source>
</evidence>
<evidence type="ECO:0000256" key="5">
    <source>
        <dbReference type="SAM" id="Coils"/>
    </source>
</evidence>
<dbReference type="InterPro" id="IPR032675">
    <property type="entry name" value="LRR_dom_sf"/>
</dbReference>
<dbReference type="SUPFAM" id="SSF52058">
    <property type="entry name" value="L domain-like"/>
    <property type="match status" value="1"/>
</dbReference>
<dbReference type="Gene3D" id="3.40.50.300">
    <property type="entry name" value="P-loop containing nucleotide triphosphate hydrolases"/>
    <property type="match status" value="1"/>
</dbReference>
<dbReference type="InterPro" id="IPR027417">
    <property type="entry name" value="P-loop_NTPase"/>
</dbReference>
<dbReference type="InterPro" id="IPR036388">
    <property type="entry name" value="WH-like_DNA-bd_sf"/>
</dbReference>
<keyword evidence="4" id="KW-0067">ATP-binding</keyword>
<dbReference type="InterPro" id="IPR002182">
    <property type="entry name" value="NB-ARC"/>
</dbReference>
<evidence type="ECO:0000256" key="1">
    <source>
        <dbReference type="ARBA" id="ARBA00008894"/>
    </source>
</evidence>
<comment type="similarity">
    <text evidence="1">Belongs to the disease resistance NB-LRR family.</text>
</comment>